<evidence type="ECO:0000256" key="2">
    <source>
        <dbReference type="ARBA" id="ARBA00022741"/>
    </source>
</evidence>
<evidence type="ECO:0000256" key="1">
    <source>
        <dbReference type="ARBA" id="ARBA00022722"/>
    </source>
</evidence>
<dbReference type="GO" id="GO:0043139">
    <property type="term" value="F:5'-3' DNA helicase activity"/>
    <property type="evidence" value="ECO:0007669"/>
    <property type="project" value="UniProtKB-UniRule"/>
</dbReference>
<dbReference type="PANTHER" id="PTHR43788:SF6">
    <property type="entry name" value="DNA HELICASE B"/>
    <property type="match status" value="1"/>
</dbReference>
<evidence type="ECO:0000313" key="14">
    <source>
        <dbReference type="Proteomes" id="UP000199475"/>
    </source>
</evidence>
<evidence type="ECO:0000256" key="8">
    <source>
        <dbReference type="ARBA" id="ARBA00023125"/>
    </source>
</evidence>
<dbReference type="GO" id="GO:0003677">
    <property type="term" value="F:DNA binding"/>
    <property type="evidence" value="ECO:0007669"/>
    <property type="project" value="UniProtKB-UniRule"/>
</dbReference>
<reference evidence="13 14" key="1">
    <citation type="submission" date="2016-10" db="EMBL/GenBank/DDBJ databases">
        <authorList>
            <person name="de Groot N.N."/>
        </authorList>
    </citation>
    <scope>NUCLEOTIDE SEQUENCE [LARGE SCALE GENOMIC DNA]</scope>
    <source>
        <strain evidence="13 14">CGMCC 1.9159</strain>
    </source>
</reference>
<dbReference type="Pfam" id="PF21185">
    <property type="entry name" value="RecD_N"/>
    <property type="match status" value="1"/>
</dbReference>
<dbReference type="CDD" id="cd17933">
    <property type="entry name" value="DEXSc_RecD-like"/>
    <property type="match status" value="1"/>
</dbReference>
<dbReference type="InterPro" id="IPR027417">
    <property type="entry name" value="P-loop_NTPase"/>
</dbReference>
<dbReference type="InterPro" id="IPR006344">
    <property type="entry name" value="RecD"/>
</dbReference>
<dbReference type="InterPro" id="IPR041851">
    <property type="entry name" value="RecD_N_sf"/>
</dbReference>
<dbReference type="PANTHER" id="PTHR43788">
    <property type="entry name" value="DNA2/NAM7 HELICASE FAMILY MEMBER"/>
    <property type="match status" value="1"/>
</dbReference>
<dbReference type="AlphaFoldDB" id="A0A1G9L8Q1"/>
<evidence type="ECO:0000256" key="5">
    <source>
        <dbReference type="ARBA" id="ARBA00022806"/>
    </source>
</evidence>
<dbReference type="SMART" id="SM00382">
    <property type="entry name" value="AAA"/>
    <property type="match status" value="1"/>
</dbReference>
<evidence type="ECO:0000256" key="4">
    <source>
        <dbReference type="ARBA" id="ARBA00022801"/>
    </source>
</evidence>
<keyword evidence="8 11" id="KW-0238">DNA-binding</keyword>
<evidence type="ECO:0000256" key="9">
    <source>
        <dbReference type="ARBA" id="ARBA00023204"/>
    </source>
</evidence>
<feature type="binding site" evidence="11">
    <location>
        <begin position="173"/>
        <end position="180"/>
    </location>
    <ligand>
        <name>ATP</name>
        <dbReference type="ChEBI" id="CHEBI:30616"/>
    </ligand>
</feature>
<dbReference type="Gene3D" id="3.40.50.300">
    <property type="entry name" value="P-loop containing nucleotide triphosphate hydrolases"/>
    <property type="match status" value="3"/>
</dbReference>
<keyword evidence="4 11" id="KW-0378">Hydrolase</keyword>
<keyword evidence="9 11" id="KW-0234">DNA repair</keyword>
<organism evidence="13 14">
    <name type="scientific">Tessaracoccus oleiagri</name>
    <dbReference type="NCBI Taxonomy" id="686624"/>
    <lineage>
        <taxon>Bacteria</taxon>
        <taxon>Bacillati</taxon>
        <taxon>Actinomycetota</taxon>
        <taxon>Actinomycetes</taxon>
        <taxon>Propionibacteriales</taxon>
        <taxon>Propionibacteriaceae</taxon>
        <taxon>Tessaracoccus</taxon>
    </lineage>
</organism>
<keyword evidence="10 11" id="KW-0413">Isomerase</keyword>
<dbReference type="GO" id="GO:0017116">
    <property type="term" value="F:single-stranded DNA helicase activity"/>
    <property type="evidence" value="ECO:0007669"/>
    <property type="project" value="TreeGrafter"/>
</dbReference>
<dbReference type="GO" id="GO:0009338">
    <property type="term" value="C:exodeoxyribonuclease V complex"/>
    <property type="evidence" value="ECO:0007669"/>
    <property type="project" value="InterPro"/>
</dbReference>
<comment type="subunit">
    <text evidence="11">Heterotrimer of RecB, RecC and RecD. All subunits contribute to DNA-binding.</text>
</comment>
<sequence length="562" mass="59454">MHEVPIAAEGKLRTFAEAGMISPADFHLARRMTARDEHEDALLAFALATRELRHGSVCLPLAEAPLLKAGLDAEEGAEQPESALEWPDPASWHDVVAASAAVADGGPFTFVDGRLYLTRFHRQERAVARALARRRELPLDEGFTVLPGGGDPDEQQDRAVAAALRHRTSVITGGPGTGKTTTVVRIINSLGRRRPVSAALAAPTGKAARQLDEAVGAHLEPGAVSELHSGTLHRILGKRVRGTDATYHAGNPLPYDVVVVDETSMVSLEHMASLLEAVGPDTRLVLVGDPHQLRSVEAGAVLADIVANPSLLQLGSVVELRTNRRSQPDITALADAIDAGDTKGALEVIDGATAITWHDFDGHSIAGQPLFRSDVVGTARAVVTAAGAGDARAALDAMNRHRVLCAHRVGHYGVQGWARAARDVIAAELPEYGMARHYVGQPLLLTQNTETFSNGDVAVIVARDGELVAAIDQGREPTLVPPVLLDDASDLHAMTIHKAQGGQYDTVSVVLPPPGSPLATRELVYTAVTRARTGLRIYGSREAFAEAVATPVRRASGLAVSS</sequence>
<protein>
    <recommendedName>
        <fullName evidence="11">RecBCD enzyme subunit RecD</fullName>
        <ecNumber evidence="11">5.6.2.3</ecNumber>
    </recommendedName>
    <alternativeName>
        <fullName evidence="11">DNA 5'-3' helicase subunit RecD</fullName>
    </alternativeName>
    <alternativeName>
        <fullName evidence="11">Exonuclease V subunit RecD</fullName>
        <shortName evidence="11">ExoV subunit RecD</shortName>
    </alternativeName>
    <alternativeName>
        <fullName evidence="11">Helicase/nuclease RecBCD subunit RecD</fullName>
    </alternativeName>
</protein>
<evidence type="ECO:0000256" key="6">
    <source>
        <dbReference type="ARBA" id="ARBA00022839"/>
    </source>
</evidence>
<evidence type="ECO:0000256" key="7">
    <source>
        <dbReference type="ARBA" id="ARBA00022840"/>
    </source>
</evidence>
<dbReference type="NCBIfam" id="TIGR01447">
    <property type="entry name" value="recD"/>
    <property type="match status" value="1"/>
</dbReference>
<evidence type="ECO:0000256" key="11">
    <source>
        <dbReference type="HAMAP-Rule" id="MF_01487"/>
    </source>
</evidence>
<evidence type="ECO:0000256" key="3">
    <source>
        <dbReference type="ARBA" id="ARBA00022763"/>
    </source>
</evidence>
<dbReference type="OrthoDB" id="9763659at2"/>
<dbReference type="EMBL" id="FNGP01000003">
    <property type="protein sequence ID" value="SDL58369.1"/>
    <property type="molecule type" value="Genomic_DNA"/>
</dbReference>
<dbReference type="InterPro" id="IPR049550">
    <property type="entry name" value="RecD_N"/>
</dbReference>
<keyword evidence="7 11" id="KW-0067">ATP-binding</keyword>
<dbReference type="GO" id="GO:0008854">
    <property type="term" value="F:exodeoxyribonuclease V activity"/>
    <property type="evidence" value="ECO:0007669"/>
    <property type="project" value="InterPro"/>
</dbReference>
<dbReference type="HAMAP" id="MF_01487">
    <property type="entry name" value="RecD"/>
    <property type="match status" value="1"/>
</dbReference>
<dbReference type="Pfam" id="PF13245">
    <property type="entry name" value="AAA_19"/>
    <property type="match status" value="1"/>
</dbReference>
<keyword evidence="1 11" id="KW-0540">Nuclease</keyword>
<dbReference type="InterPro" id="IPR003593">
    <property type="entry name" value="AAA+_ATPase"/>
</dbReference>
<proteinExistence type="inferred from homology"/>
<dbReference type="Pfam" id="PF13538">
    <property type="entry name" value="UvrD_C_2"/>
    <property type="match status" value="1"/>
</dbReference>
<feature type="domain" description="AAA+ ATPase" evidence="12">
    <location>
        <begin position="165"/>
        <end position="312"/>
    </location>
</feature>
<accession>A0A1G9L8Q1</accession>
<keyword evidence="6 11" id="KW-0269">Exonuclease</keyword>
<comment type="function">
    <text evidence="11">A helicase/nuclease that prepares dsDNA breaks (DSB) for recombinational DNA repair. Binds to DSBs and unwinds DNA via a highly rapid and processive ATP-dependent bidirectional helicase activity. Unwinds dsDNA until it encounters a Chi (crossover hotspot instigator) sequence from the 3' direction. Cuts ssDNA a few nucleotides 3' to the Chi site. The properties and activities of the enzyme are changed at Chi. The Chi-altered holoenzyme produces a long 3'-ssDNA overhang and facilitates RecA-binding to the ssDNA for homologous DNA recombination and repair. Holoenzyme degrades any linearized DNA that is unable to undergo homologous recombination. In the holoenzyme this subunit has ssDNA-dependent ATPase and 5'-3' helicase activity. When added to pre-assembled RecBC greatly stimulates nuclease activity and augments holoenzyme processivity. Negatively regulates the RecA-loading ability of RecBCD.</text>
</comment>
<keyword evidence="3 11" id="KW-0227">DNA damage</keyword>
<name>A0A1G9L8Q1_9ACTN</name>
<dbReference type="EC" id="5.6.2.3" evidence="11"/>
<keyword evidence="14" id="KW-1185">Reference proteome</keyword>
<dbReference type="GO" id="GO:0000724">
    <property type="term" value="P:double-strand break repair via homologous recombination"/>
    <property type="evidence" value="ECO:0007669"/>
    <property type="project" value="UniProtKB-UniRule"/>
</dbReference>
<comment type="miscellaneous">
    <text evidence="11">In the RecBCD complex, RecB has a slow 3'-5' helicase, an exonuclease activity and loads RecA onto ssDNA, RecD has a fast 5'-3' helicase activity, while RecC stimulates the ATPase and processivity of the RecB helicase and contributes to recognition of the Chi site.</text>
</comment>
<evidence type="ECO:0000313" key="13">
    <source>
        <dbReference type="EMBL" id="SDL58369.1"/>
    </source>
</evidence>
<dbReference type="Gene3D" id="1.10.10.1020">
    <property type="entry name" value="RecBCD complex, subunit RecD, N-terminal domain"/>
    <property type="match status" value="1"/>
</dbReference>
<comment type="catalytic activity">
    <reaction evidence="11">
        <text>ATP + H2O = ADP + phosphate + H(+)</text>
        <dbReference type="Rhea" id="RHEA:13065"/>
        <dbReference type="ChEBI" id="CHEBI:15377"/>
        <dbReference type="ChEBI" id="CHEBI:15378"/>
        <dbReference type="ChEBI" id="CHEBI:30616"/>
        <dbReference type="ChEBI" id="CHEBI:43474"/>
        <dbReference type="ChEBI" id="CHEBI:456216"/>
        <dbReference type="EC" id="5.6.2.3"/>
    </reaction>
</comment>
<dbReference type="InterPro" id="IPR027785">
    <property type="entry name" value="UvrD-like_helicase_C"/>
</dbReference>
<dbReference type="InterPro" id="IPR050534">
    <property type="entry name" value="Coronavir_polyprotein_1ab"/>
</dbReference>
<comment type="similarity">
    <text evidence="11">Belongs to the RecD family.</text>
</comment>
<dbReference type="SUPFAM" id="SSF52540">
    <property type="entry name" value="P-loop containing nucleoside triphosphate hydrolases"/>
    <property type="match status" value="1"/>
</dbReference>
<keyword evidence="2 11" id="KW-0547">Nucleotide-binding</keyword>
<dbReference type="GO" id="GO:0005524">
    <property type="term" value="F:ATP binding"/>
    <property type="evidence" value="ECO:0007669"/>
    <property type="project" value="UniProtKB-UniRule"/>
</dbReference>
<dbReference type="STRING" id="686624.SAMN04488242_2106"/>
<keyword evidence="5 11" id="KW-0347">Helicase</keyword>
<dbReference type="Proteomes" id="UP000199475">
    <property type="component" value="Unassembled WGS sequence"/>
</dbReference>
<dbReference type="RefSeq" id="WP_093251784.1">
    <property type="nucleotide sequence ID" value="NZ_FNGP01000003.1"/>
</dbReference>
<dbReference type="CDD" id="cd18809">
    <property type="entry name" value="SF1_C_RecD"/>
    <property type="match status" value="1"/>
</dbReference>
<evidence type="ECO:0000259" key="12">
    <source>
        <dbReference type="SMART" id="SM00382"/>
    </source>
</evidence>
<dbReference type="GO" id="GO:0016887">
    <property type="term" value="F:ATP hydrolysis activity"/>
    <property type="evidence" value="ECO:0007669"/>
    <property type="project" value="RHEA"/>
</dbReference>
<gene>
    <name evidence="11" type="primary">recD</name>
    <name evidence="13" type="ORF">SAMN04488242_2106</name>
</gene>
<evidence type="ECO:0000256" key="10">
    <source>
        <dbReference type="ARBA" id="ARBA00023235"/>
    </source>
</evidence>